<dbReference type="Proteomes" id="UP000838756">
    <property type="component" value="Unassembled WGS sequence"/>
</dbReference>
<proteinExistence type="predicted"/>
<keyword evidence="3 5" id="KW-1133">Transmembrane helix</keyword>
<evidence type="ECO:0000256" key="5">
    <source>
        <dbReference type="SAM" id="Phobius"/>
    </source>
</evidence>
<dbReference type="OrthoDB" id="432835at2759"/>
<evidence type="ECO:0000256" key="3">
    <source>
        <dbReference type="ARBA" id="ARBA00022989"/>
    </source>
</evidence>
<feature type="transmembrane region" description="Helical" evidence="5">
    <location>
        <begin position="132"/>
        <end position="155"/>
    </location>
</feature>
<evidence type="ECO:0000256" key="2">
    <source>
        <dbReference type="ARBA" id="ARBA00022692"/>
    </source>
</evidence>
<comment type="subcellular location">
    <subcellularLocation>
        <location evidence="1">Membrane</location>
        <topology evidence="1">Multi-pass membrane protein</topology>
    </subcellularLocation>
</comment>
<evidence type="ECO:0000313" key="7">
    <source>
        <dbReference type="Proteomes" id="UP000838756"/>
    </source>
</evidence>
<dbReference type="CDD" id="cd03127">
    <property type="entry name" value="tetraspanin_LEL"/>
    <property type="match status" value="1"/>
</dbReference>
<keyword evidence="7" id="KW-1185">Reference proteome</keyword>
<dbReference type="InterPro" id="IPR018499">
    <property type="entry name" value="Tetraspanin/Peripherin"/>
</dbReference>
<feature type="transmembrane region" description="Helical" evidence="5">
    <location>
        <begin position="6"/>
        <end position="30"/>
    </location>
</feature>
<evidence type="ECO:0000256" key="1">
    <source>
        <dbReference type="ARBA" id="ARBA00004141"/>
    </source>
</evidence>
<accession>A0A8S4S9L0</accession>
<comment type="caution">
    <text evidence="6">The sequence shown here is derived from an EMBL/GenBank/DDBJ whole genome shotgun (WGS) entry which is preliminary data.</text>
</comment>
<protein>
    <submittedName>
        <fullName evidence="6">Jg3854 protein</fullName>
    </submittedName>
</protein>
<dbReference type="GO" id="GO:0016020">
    <property type="term" value="C:membrane"/>
    <property type="evidence" value="ECO:0007669"/>
    <property type="project" value="UniProtKB-SubCell"/>
</dbReference>
<reference evidence="6" key="1">
    <citation type="submission" date="2022-03" db="EMBL/GenBank/DDBJ databases">
        <authorList>
            <person name="Lindestad O."/>
        </authorList>
    </citation>
    <scope>NUCLEOTIDE SEQUENCE</scope>
</reference>
<keyword evidence="4 5" id="KW-0472">Membrane</keyword>
<gene>
    <name evidence="6" type="primary">jg3854</name>
    <name evidence="6" type="ORF">PAEG_LOCUS20550</name>
</gene>
<dbReference type="Pfam" id="PF00335">
    <property type="entry name" value="Tetraspanin"/>
    <property type="match status" value="1"/>
</dbReference>
<organism evidence="6 7">
    <name type="scientific">Pararge aegeria aegeria</name>
    <dbReference type="NCBI Taxonomy" id="348720"/>
    <lineage>
        <taxon>Eukaryota</taxon>
        <taxon>Metazoa</taxon>
        <taxon>Ecdysozoa</taxon>
        <taxon>Arthropoda</taxon>
        <taxon>Hexapoda</taxon>
        <taxon>Insecta</taxon>
        <taxon>Pterygota</taxon>
        <taxon>Neoptera</taxon>
        <taxon>Endopterygota</taxon>
        <taxon>Lepidoptera</taxon>
        <taxon>Glossata</taxon>
        <taxon>Ditrysia</taxon>
        <taxon>Papilionoidea</taxon>
        <taxon>Nymphalidae</taxon>
        <taxon>Satyrinae</taxon>
        <taxon>Satyrini</taxon>
        <taxon>Parargina</taxon>
        <taxon>Pararge</taxon>
    </lineage>
</organism>
<dbReference type="Gene3D" id="1.10.1450.10">
    <property type="entry name" value="Tetraspanin"/>
    <property type="match status" value="1"/>
</dbReference>
<sequence>MRSSGLVLFVCSGLLLLMILVTTGIMLLSIGMTSITGLSRAVREPAILNASMLRSMSFEAIDPSVRSAFASMQMELKCCGVKSHEDWYNNGQRLPPSCCGRVWNGKNGNNICEIPLYSTGCLRPALFELRMLANSITILACAIIIVKAVTLYAAAYTLVTGVVERPPAGYKPQPMRFACLTAPPFAPAYSQPRLEAPAI</sequence>
<dbReference type="InterPro" id="IPR008952">
    <property type="entry name" value="Tetraspanin_EC2_sf"/>
</dbReference>
<keyword evidence="2 5" id="KW-0812">Transmembrane</keyword>
<evidence type="ECO:0000256" key="4">
    <source>
        <dbReference type="ARBA" id="ARBA00023136"/>
    </source>
</evidence>
<dbReference type="AlphaFoldDB" id="A0A8S4S9L0"/>
<dbReference type="EMBL" id="CAKXAJ010025837">
    <property type="protein sequence ID" value="CAH2244625.1"/>
    <property type="molecule type" value="Genomic_DNA"/>
</dbReference>
<name>A0A8S4S9L0_9NEOP</name>
<dbReference type="SUPFAM" id="SSF48652">
    <property type="entry name" value="Tetraspanin"/>
    <property type="match status" value="1"/>
</dbReference>
<evidence type="ECO:0000313" key="6">
    <source>
        <dbReference type="EMBL" id="CAH2244625.1"/>
    </source>
</evidence>